<evidence type="ECO:0000313" key="3">
    <source>
        <dbReference type="Proteomes" id="UP000298225"/>
    </source>
</evidence>
<dbReference type="OrthoDB" id="8254544at2"/>
<reference evidence="2 3" key="1">
    <citation type="submission" date="2019-03" db="EMBL/GenBank/DDBJ databases">
        <title>Bradyrhizobium strains diversity isolated from Chamaecrista fasciculata.</title>
        <authorList>
            <person name="Urquiaga M.C.O."/>
            <person name="Hungria M."/>
            <person name="Delamuta J.R.M."/>
        </authorList>
    </citation>
    <scope>NUCLEOTIDE SEQUENCE [LARGE SCALE GENOMIC DNA]</scope>
    <source>
        <strain evidence="2 3">CNPSo 3424</strain>
    </source>
</reference>
<comment type="caution">
    <text evidence="2">The sequence shown here is derived from an EMBL/GenBank/DDBJ whole genome shotgun (WGS) entry which is preliminary data.</text>
</comment>
<dbReference type="AlphaFoldDB" id="A0A4Y9KRP3"/>
<proteinExistence type="predicted"/>
<gene>
    <name evidence="2" type="ORF">E4K66_33740</name>
</gene>
<feature type="signal peptide" evidence="1">
    <location>
        <begin position="1"/>
        <end position="28"/>
    </location>
</feature>
<feature type="chain" id="PRO_5021397646" evidence="1">
    <location>
        <begin position="29"/>
        <end position="90"/>
    </location>
</feature>
<name>A0A4Y9KRP3_9BRAD</name>
<accession>A0A4Y9KRP3</accession>
<evidence type="ECO:0000313" key="2">
    <source>
        <dbReference type="EMBL" id="TFV30739.1"/>
    </source>
</evidence>
<evidence type="ECO:0000256" key="1">
    <source>
        <dbReference type="SAM" id="SignalP"/>
    </source>
</evidence>
<sequence>MTTARTSTWTAALLLAAALGTSTVATSAAEPNCRAIESTSARLSCYDAAFPPKMTSPAEARIGSASGYKDPFLAEEARTAAKLKNICRGC</sequence>
<organism evidence="2 3">
    <name type="scientific">Bradyrhizobium frederickii</name>
    <dbReference type="NCBI Taxonomy" id="2560054"/>
    <lineage>
        <taxon>Bacteria</taxon>
        <taxon>Pseudomonadati</taxon>
        <taxon>Pseudomonadota</taxon>
        <taxon>Alphaproteobacteria</taxon>
        <taxon>Hyphomicrobiales</taxon>
        <taxon>Nitrobacteraceae</taxon>
        <taxon>Bradyrhizobium</taxon>
    </lineage>
</organism>
<dbReference type="EMBL" id="SPQU01000027">
    <property type="protein sequence ID" value="TFV30739.1"/>
    <property type="molecule type" value="Genomic_DNA"/>
</dbReference>
<dbReference type="RefSeq" id="WP_135171600.1">
    <property type="nucleotide sequence ID" value="NZ_SPQU01000027.1"/>
</dbReference>
<protein>
    <submittedName>
        <fullName evidence="2">Uncharacterized protein</fullName>
    </submittedName>
</protein>
<keyword evidence="3" id="KW-1185">Reference proteome</keyword>
<keyword evidence="1" id="KW-0732">Signal</keyword>
<dbReference type="Proteomes" id="UP000298225">
    <property type="component" value="Unassembled WGS sequence"/>
</dbReference>